<dbReference type="NCBIfam" id="NF037982">
    <property type="entry name" value="Nramp_1"/>
    <property type="match status" value="1"/>
</dbReference>
<keyword evidence="5 7" id="KW-0472">Membrane</keyword>
<dbReference type="AlphaFoldDB" id="A0AAE4MGL0"/>
<evidence type="ECO:0000256" key="5">
    <source>
        <dbReference type="ARBA" id="ARBA00023136"/>
    </source>
</evidence>
<feature type="transmembrane region" description="Helical" evidence="7">
    <location>
        <begin position="152"/>
        <end position="177"/>
    </location>
</feature>
<dbReference type="Proteomes" id="UP001283212">
    <property type="component" value="Unassembled WGS sequence"/>
</dbReference>
<keyword evidence="3 7" id="KW-0812">Transmembrane</keyword>
<proteinExistence type="predicted"/>
<dbReference type="InterPro" id="IPR011620">
    <property type="entry name" value="Sig_transdc_His_kinase_LytS_TM"/>
</dbReference>
<dbReference type="Pfam" id="PF01566">
    <property type="entry name" value="Nramp"/>
    <property type="match status" value="1"/>
</dbReference>
<feature type="transmembrane region" description="Helical" evidence="7">
    <location>
        <begin position="293"/>
        <end position="322"/>
    </location>
</feature>
<feature type="transmembrane region" description="Helical" evidence="7">
    <location>
        <begin position="433"/>
        <end position="454"/>
    </location>
</feature>
<feature type="transmembrane region" description="Helical" evidence="7">
    <location>
        <begin position="375"/>
        <end position="397"/>
    </location>
</feature>
<sequence>MSETSLLHKFKKWFRENFVFFGPGLLLAITAAGEAGVTEATEIGAHYGLALIWVVLFTLIFKYAFTNGIARYTLATGHTIFDALNRIPGPKYWGSVLVIIVYLVEMLAIGGMLMFAAYFLDYLLPGVYNAVLIALFLLVVALAMLRTNSYEILELFIAVLVGVLSLAIVISLVEFPIPLNLFLEGVIPTIPAGSEMAILAIIGVVGSGLNLMLYSVWLHEKASRHAVIDKSCDLLNETHFRRYIRSVNVDVLIGFFFVALITISFLFLGYSGYTVSFMGHGATLSLDTLITQVLYIVGSIPYGAYVFLALVAFIFFGAVVVGMDGRARAIAKVIGRVGEDTGRQLPSEHTLYQIMLLVFSGIIIASFVISDPMLIIRRIAAFSAIVFGIFGFIVIYLDLKLPKYARGNRLWLMIMGIGSVISIYVALLLESAFLTYGVPLIERMLVVAFVLFIFSKTQLFKKMLNGTANLLDKFWTVILFGAISIYGTVRGIPVDVGGIIINFRDVGPMIAGLIGGPFIGAAAGAIGGIHRYLEGGPTALPCFAATVLAGIVAGLMIHYWKGRLSMFRAVVLAIFVECLHLLVVLPTLTIPFGTMTAEGVLSVITITILPMCMVNIAGLLIFAYFVRTYDAFASGTARLFDLQKFRNDLRELMNPPEEEEEEKETETEDNNVR</sequence>
<feature type="transmembrane region" description="Helical" evidence="7">
    <location>
        <begin position="566"/>
        <end position="588"/>
    </location>
</feature>
<accession>A0AAE4MGL0</accession>
<evidence type="ECO:0000256" key="7">
    <source>
        <dbReference type="SAM" id="Phobius"/>
    </source>
</evidence>
<keyword evidence="2" id="KW-1003">Cell membrane</keyword>
<comment type="caution">
    <text evidence="9">The sequence shown here is derived from an EMBL/GenBank/DDBJ whole genome shotgun (WGS) entry which is preliminary data.</text>
</comment>
<dbReference type="GO" id="GO:0071555">
    <property type="term" value="P:cell wall organization"/>
    <property type="evidence" value="ECO:0007669"/>
    <property type="project" value="InterPro"/>
</dbReference>
<gene>
    <name evidence="9" type="primary">mntH</name>
    <name evidence="9" type="ORF">McpCs1_04500</name>
</gene>
<dbReference type="Gene3D" id="1.10.1760.20">
    <property type="match status" value="1"/>
</dbReference>
<dbReference type="GO" id="GO:0034755">
    <property type="term" value="P:iron ion transmembrane transport"/>
    <property type="evidence" value="ECO:0007669"/>
    <property type="project" value="TreeGrafter"/>
</dbReference>
<feature type="transmembrane region" description="Helical" evidence="7">
    <location>
        <begin position="251"/>
        <end position="273"/>
    </location>
</feature>
<reference evidence="9 10" key="1">
    <citation type="submission" date="2023-06" db="EMBL/GenBank/DDBJ databases">
        <title>Genome sequence of Methancorpusculaceae sp. Cs1.</title>
        <authorList>
            <person name="Protasov E."/>
            <person name="Platt K."/>
            <person name="Poehlein A."/>
            <person name="Daniel R."/>
            <person name="Brune A."/>
        </authorList>
    </citation>
    <scope>NUCLEOTIDE SEQUENCE [LARGE SCALE GENOMIC DNA]</scope>
    <source>
        <strain evidence="9 10">Cs1</strain>
    </source>
</reference>
<protein>
    <submittedName>
        <fullName evidence="9">Divalent metal cation transporter MntH</fullName>
    </submittedName>
</protein>
<evidence type="ECO:0000256" key="3">
    <source>
        <dbReference type="ARBA" id="ARBA00022692"/>
    </source>
</evidence>
<feature type="compositionally biased region" description="Acidic residues" evidence="6">
    <location>
        <begin position="656"/>
        <end position="673"/>
    </location>
</feature>
<evidence type="ECO:0000256" key="6">
    <source>
        <dbReference type="SAM" id="MobiDB-lite"/>
    </source>
</evidence>
<keyword evidence="10" id="KW-1185">Reference proteome</keyword>
<feature type="transmembrane region" description="Helical" evidence="7">
    <location>
        <begin position="538"/>
        <end position="560"/>
    </location>
</feature>
<dbReference type="Pfam" id="PF07694">
    <property type="entry name" value="5TM-5TMR_LYT"/>
    <property type="match status" value="1"/>
</dbReference>
<dbReference type="RefSeq" id="WP_338095619.1">
    <property type="nucleotide sequence ID" value="NZ_JAWDKB010000002.1"/>
</dbReference>
<dbReference type="PANTHER" id="PTHR11706">
    <property type="entry name" value="SOLUTE CARRIER PROTEIN FAMILY 11 MEMBER"/>
    <property type="match status" value="1"/>
</dbReference>
<dbReference type="PANTHER" id="PTHR11706:SF3">
    <property type="entry name" value="METAL ION TRANSPORT PROTEIN"/>
    <property type="match status" value="1"/>
</dbReference>
<feature type="domain" description="Signal transduction histidine kinase 5TM receptor LytS transmembrane region" evidence="8">
    <location>
        <begin position="458"/>
        <end position="627"/>
    </location>
</feature>
<dbReference type="GO" id="GO:0015086">
    <property type="term" value="F:cadmium ion transmembrane transporter activity"/>
    <property type="evidence" value="ECO:0007669"/>
    <property type="project" value="TreeGrafter"/>
</dbReference>
<feature type="transmembrane region" description="Helical" evidence="7">
    <location>
        <begin position="600"/>
        <end position="626"/>
    </location>
</feature>
<keyword evidence="4 7" id="KW-1133">Transmembrane helix</keyword>
<feature type="transmembrane region" description="Helical" evidence="7">
    <location>
        <begin position="126"/>
        <end position="145"/>
    </location>
</feature>
<evidence type="ECO:0000259" key="8">
    <source>
        <dbReference type="Pfam" id="PF07694"/>
    </source>
</evidence>
<feature type="region of interest" description="Disordered" evidence="6">
    <location>
        <begin position="651"/>
        <end position="673"/>
    </location>
</feature>
<feature type="transmembrane region" description="Helical" evidence="7">
    <location>
        <begin position="197"/>
        <end position="217"/>
    </location>
</feature>
<evidence type="ECO:0000256" key="1">
    <source>
        <dbReference type="ARBA" id="ARBA00004651"/>
    </source>
</evidence>
<dbReference type="EMBL" id="JAWDKB010000002">
    <property type="protein sequence ID" value="MDV0443083.1"/>
    <property type="molecule type" value="Genomic_DNA"/>
</dbReference>
<name>A0AAE4MGL0_9EURY</name>
<evidence type="ECO:0000256" key="4">
    <source>
        <dbReference type="ARBA" id="ARBA00022989"/>
    </source>
</evidence>
<feature type="transmembrane region" description="Helical" evidence="7">
    <location>
        <begin position="506"/>
        <end position="526"/>
    </location>
</feature>
<evidence type="ECO:0000256" key="2">
    <source>
        <dbReference type="ARBA" id="ARBA00022475"/>
    </source>
</evidence>
<organism evidence="9 10">
    <name type="scientific">Methanorbis rubei</name>
    <dbReference type="NCBI Taxonomy" id="3028300"/>
    <lineage>
        <taxon>Archaea</taxon>
        <taxon>Methanobacteriati</taxon>
        <taxon>Methanobacteriota</taxon>
        <taxon>Stenosarchaea group</taxon>
        <taxon>Methanomicrobia</taxon>
        <taxon>Methanomicrobiales</taxon>
        <taxon>Methanocorpusculaceae</taxon>
        <taxon>Methanorbis</taxon>
    </lineage>
</organism>
<evidence type="ECO:0000313" key="9">
    <source>
        <dbReference type="EMBL" id="MDV0443083.1"/>
    </source>
</evidence>
<feature type="transmembrane region" description="Helical" evidence="7">
    <location>
        <begin position="96"/>
        <end position="120"/>
    </location>
</feature>
<dbReference type="GO" id="GO:0000155">
    <property type="term" value="F:phosphorelay sensor kinase activity"/>
    <property type="evidence" value="ECO:0007669"/>
    <property type="project" value="InterPro"/>
</dbReference>
<feature type="transmembrane region" description="Helical" evidence="7">
    <location>
        <begin position="45"/>
        <end position="65"/>
    </location>
</feature>
<dbReference type="InterPro" id="IPR001046">
    <property type="entry name" value="NRAMP_fam"/>
</dbReference>
<dbReference type="GO" id="GO:0005384">
    <property type="term" value="F:manganese ion transmembrane transporter activity"/>
    <property type="evidence" value="ECO:0007669"/>
    <property type="project" value="TreeGrafter"/>
</dbReference>
<evidence type="ECO:0000313" key="10">
    <source>
        <dbReference type="Proteomes" id="UP001283212"/>
    </source>
</evidence>
<feature type="transmembrane region" description="Helical" evidence="7">
    <location>
        <begin position="351"/>
        <end position="369"/>
    </location>
</feature>
<dbReference type="GO" id="GO:0005886">
    <property type="term" value="C:plasma membrane"/>
    <property type="evidence" value="ECO:0007669"/>
    <property type="project" value="UniProtKB-SubCell"/>
</dbReference>
<comment type="subcellular location">
    <subcellularLocation>
        <location evidence="1">Cell membrane</location>
        <topology evidence="1">Multi-pass membrane protein</topology>
    </subcellularLocation>
</comment>
<feature type="transmembrane region" description="Helical" evidence="7">
    <location>
        <begin position="409"/>
        <end position="427"/>
    </location>
</feature>